<name>A0A077WGD8_9FUNG</name>
<proteinExistence type="inferred from homology"/>
<dbReference type="EMBL" id="LK023319">
    <property type="protein sequence ID" value="CDS06254.1"/>
    <property type="molecule type" value="Genomic_DNA"/>
</dbReference>
<dbReference type="Pfam" id="PF13839">
    <property type="entry name" value="PC-Esterase"/>
    <property type="match status" value="1"/>
</dbReference>
<evidence type="ECO:0000256" key="1">
    <source>
        <dbReference type="ARBA" id="ARBA00007727"/>
    </source>
</evidence>
<accession>A0A077WGD8</accession>
<dbReference type="InterPro" id="IPR026057">
    <property type="entry name" value="TBL_C"/>
</dbReference>
<dbReference type="GO" id="GO:0016413">
    <property type="term" value="F:O-acetyltransferase activity"/>
    <property type="evidence" value="ECO:0007669"/>
    <property type="project" value="InterPro"/>
</dbReference>
<sequence length="429" mass="48738">MVMSSPLLLRLLAVVVVALVLVVLFTSTLANRSLLRVPIANQASGQYDLPWYKHAHRALVSPLLAGNTTTSERQKLQEYWINAAHVLAERTFGDKYKDNIPGTHVDVTTLRTAIDEWTRVAKKGETSGGRWIYSENMTTMQHIQDEYYNTCDHHFYATHSSSDMRDAVRYRWQPDQQHPLLAEDVDRDRWCELLNGRSIMIVGDLVQYQIHELLLDVLRDGPSVCYGEMGCKPHTICQDPHPPATLRYYRNDILADNKEMIDSHDNGHPSASVVLAPFMHKFMLREYDVYILNAAVVISDDDDSFMQHLATTLATLRQYKPNALVIYRSSYHGHPHCDDANMPLDQPLTDIEQRRLPYGWSEITRRNAMARIIVEAAGGLFVDLGAMMELRPDGHIGGQDCLRYCMPGPLDAWGTLLYNVMLATVSLVD</sequence>
<comment type="similarity">
    <text evidence="1">Belongs to the PC-esterase family. TBL subfamily.</text>
</comment>
<feature type="domain" description="Trichome birefringence-like C-terminal" evidence="2">
    <location>
        <begin position="376"/>
        <end position="419"/>
    </location>
</feature>
<protein>
    <recommendedName>
        <fullName evidence="2">Trichome birefringence-like C-terminal domain-containing protein</fullName>
    </recommendedName>
</protein>
<evidence type="ECO:0000313" key="3">
    <source>
        <dbReference type="EMBL" id="CDS06254.1"/>
    </source>
</evidence>
<organism evidence="3">
    <name type="scientific">Lichtheimia ramosa</name>
    <dbReference type="NCBI Taxonomy" id="688394"/>
    <lineage>
        <taxon>Eukaryota</taxon>
        <taxon>Fungi</taxon>
        <taxon>Fungi incertae sedis</taxon>
        <taxon>Mucoromycota</taxon>
        <taxon>Mucoromycotina</taxon>
        <taxon>Mucoromycetes</taxon>
        <taxon>Mucorales</taxon>
        <taxon>Lichtheimiaceae</taxon>
        <taxon>Lichtheimia</taxon>
    </lineage>
</organism>
<dbReference type="PANTHER" id="PTHR32285:SF48">
    <property type="entry name" value="PROTEIN TRICHOME BIREFRINGENCE-LIKE 19"/>
    <property type="match status" value="1"/>
</dbReference>
<dbReference type="PANTHER" id="PTHR32285">
    <property type="entry name" value="PROTEIN TRICHOME BIREFRINGENCE-LIKE 9-RELATED"/>
    <property type="match status" value="1"/>
</dbReference>
<evidence type="ECO:0000259" key="2">
    <source>
        <dbReference type="Pfam" id="PF13839"/>
    </source>
</evidence>
<dbReference type="AlphaFoldDB" id="A0A077WGD8"/>
<gene>
    <name evidence="3" type="ORF">LRAMOSA08782</name>
</gene>
<reference evidence="3" key="1">
    <citation type="journal article" date="2014" name="Genome Announc.">
        <title>De novo whole-genome sequence and genome annotation of Lichtheimia ramosa.</title>
        <authorList>
            <person name="Linde J."/>
            <person name="Schwartze V."/>
            <person name="Binder U."/>
            <person name="Lass-Florl C."/>
            <person name="Voigt K."/>
            <person name="Horn F."/>
        </authorList>
    </citation>
    <scope>NUCLEOTIDE SEQUENCE</scope>
    <source>
        <strain evidence="3">JMRC FSU:6197</strain>
    </source>
</reference>
<dbReference type="OrthoDB" id="630188at2759"/>
<dbReference type="InterPro" id="IPR029962">
    <property type="entry name" value="TBL"/>
</dbReference>